<dbReference type="EMBL" id="CP029543">
    <property type="protein sequence ID" value="AWV47831.1"/>
    <property type="molecule type" value="Genomic_DNA"/>
</dbReference>
<dbReference type="AlphaFoldDB" id="A0AAD0KW62"/>
<evidence type="ECO:0000313" key="2">
    <source>
        <dbReference type="Proteomes" id="UP000249682"/>
    </source>
</evidence>
<organism evidence="1 2">
    <name type="scientific">Mycobacterium leprae</name>
    <dbReference type="NCBI Taxonomy" id="1769"/>
    <lineage>
        <taxon>Bacteria</taxon>
        <taxon>Bacillati</taxon>
        <taxon>Actinomycetota</taxon>
        <taxon>Actinomycetes</taxon>
        <taxon>Mycobacteriales</taxon>
        <taxon>Mycobacteriaceae</taxon>
        <taxon>Mycobacterium</taxon>
    </lineage>
</organism>
<gene>
    <name evidence="1" type="ORF">DIJ64_06400</name>
</gene>
<evidence type="ECO:0000313" key="1">
    <source>
        <dbReference type="EMBL" id="AWV47831.1"/>
    </source>
</evidence>
<protein>
    <recommendedName>
        <fullName evidence="3">Cytochrome P450</fullName>
    </recommendedName>
</protein>
<dbReference type="GO" id="GO:0016705">
    <property type="term" value="F:oxidoreductase activity, acting on paired donors, with incorporation or reduction of molecular oxygen"/>
    <property type="evidence" value="ECO:0007669"/>
    <property type="project" value="InterPro"/>
</dbReference>
<proteinExistence type="predicted"/>
<dbReference type="Proteomes" id="UP000249682">
    <property type="component" value="Chromosome"/>
</dbReference>
<dbReference type="GO" id="GO:0005506">
    <property type="term" value="F:iron ion binding"/>
    <property type="evidence" value="ECO:0007669"/>
    <property type="project" value="InterPro"/>
</dbReference>
<dbReference type="InterPro" id="IPR036396">
    <property type="entry name" value="Cyt_P450_sf"/>
</dbReference>
<accession>A0AAD0KW62</accession>
<dbReference type="GO" id="GO:0004497">
    <property type="term" value="F:monooxygenase activity"/>
    <property type="evidence" value="ECO:0007669"/>
    <property type="project" value="InterPro"/>
</dbReference>
<dbReference type="SUPFAM" id="SSF48264">
    <property type="entry name" value="Cytochrome P450"/>
    <property type="match status" value="1"/>
</dbReference>
<reference evidence="1 2" key="1">
    <citation type="submission" date="2018-05" db="EMBL/GenBank/DDBJ databases">
        <title>Evolution of small genomes with special reference to Mycobacterium leprae.</title>
        <authorList>
            <person name="Mohanty P.S."/>
            <person name="Bansal A.K."/>
            <person name="Gupta U.D."/>
            <person name="Naaz F."/>
            <person name="Dwivedi V.D."/>
            <person name="Singh H."/>
            <person name="Gupta G."/>
            <person name="Sharma S."/>
            <person name="Arora M."/>
        </authorList>
    </citation>
    <scope>NUCLEOTIDE SEQUENCE [LARGE SCALE GENOMIC DNA]</scope>
    <source>
        <strain evidence="1 2">MRHRU-235-G</strain>
    </source>
</reference>
<evidence type="ECO:0008006" key="3">
    <source>
        <dbReference type="Google" id="ProtNLM"/>
    </source>
</evidence>
<dbReference type="GO" id="GO:0020037">
    <property type="term" value="F:heme binding"/>
    <property type="evidence" value="ECO:0007669"/>
    <property type="project" value="InterPro"/>
</dbReference>
<sequence>MGSANRDGSRWTEPNTFDIHWPRQAHTTLAGSHMCLGIGLAQLDTRVMLNNLFDRITKSRPLLATMERIKSPELSG</sequence>
<dbReference type="Gene3D" id="1.10.630.10">
    <property type="entry name" value="Cytochrome P450"/>
    <property type="match status" value="1"/>
</dbReference>
<name>A0AAD0KW62_MYCLR</name>